<dbReference type="Gene3D" id="1.10.246.130">
    <property type="match status" value="1"/>
</dbReference>
<dbReference type="Proteomes" id="UP000789342">
    <property type="component" value="Unassembled WGS sequence"/>
</dbReference>
<proteinExistence type="predicted"/>
<gene>
    <name evidence="1" type="ORF">AMORRO_LOCUS16631</name>
</gene>
<dbReference type="PANTHER" id="PTHR43881">
    <property type="entry name" value="GAMMA-GLUTAMYLTRANSPEPTIDASE (AFU_ORTHOLOGUE AFUA_4G13580)"/>
    <property type="match status" value="1"/>
</dbReference>
<dbReference type="OrthoDB" id="2015213at2759"/>
<comment type="caution">
    <text evidence="1">The sequence shown here is derived from an EMBL/GenBank/DDBJ whole genome shotgun (WGS) entry which is preliminary data.</text>
</comment>
<dbReference type="PANTHER" id="PTHR43881:SF1">
    <property type="entry name" value="GAMMA-GLUTAMYLTRANSPEPTIDASE (AFU_ORTHOLOGUE AFUA_4G13580)"/>
    <property type="match status" value="1"/>
</dbReference>
<organism evidence="1 2">
    <name type="scientific">Acaulospora morrowiae</name>
    <dbReference type="NCBI Taxonomy" id="94023"/>
    <lineage>
        <taxon>Eukaryota</taxon>
        <taxon>Fungi</taxon>
        <taxon>Fungi incertae sedis</taxon>
        <taxon>Mucoromycota</taxon>
        <taxon>Glomeromycotina</taxon>
        <taxon>Glomeromycetes</taxon>
        <taxon>Diversisporales</taxon>
        <taxon>Acaulosporaceae</taxon>
        <taxon>Acaulospora</taxon>
    </lineage>
</organism>
<dbReference type="Pfam" id="PF01019">
    <property type="entry name" value="G_glu_transpept"/>
    <property type="match status" value="1"/>
</dbReference>
<dbReference type="InterPro" id="IPR052896">
    <property type="entry name" value="GGT-like_enzyme"/>
</dbReference>
<dbReference type="PRINTS" id="PR01210">
    <property type="entry name" value="GGTRANSPTASE"/>
</dbReference>
<dbReference type="AlphaFoldDB" id="A0A9N9JAI0"/>
<dbReference type="EMBL" id="CAJVPV010046939">
    <property type="protein sequence ID" value="CAG8771681.1"/>
    <property type="molecule type" value="Genomic_DNA"/>
</dbReference>
<dbReference type="InterPro" id="IPR029055">
    <property type="entry name" value="Ntn_hydrolases_N"/>
</dbReference>
<feature type="non-terminal residue" evidence="1">
    <location>
        <position position="1"/>
    </location>
</feature>
<reference evidence="1" key="1">
    <citation type="submission" date="2021-06" db="EMBL/GenBank/DDBJ databases">
        <authorList>
            <person name="Kallberg Y."/>
            <person name="Tangrot J."/>
            <person name="Rosling A."/>
        </authorList>
    </citation>
    <scope>NUCLEOTIDE SEQUENCE</scope>
    <source>
        <strain evidence="1">CL551</strain>
    </source>
</reference>
<dbReference type="InterPro" id="IPR043138">
    <property type="entry name" value="GGT_lsub"/>
</dbReference>
<keyword evidence="2" id="KW-1185">Reference proteome</keyword>
<accession>A0A9N9JAI0</accession>
<evidence type="ECO:0000313" key="1">
    <source>
        <dbReference type="EMBL" id="CAG8771681.1"/>
    </source>
</evidence>
<evidence type="ECO:0000313" key="2">
    <source>
        <dbReference type="Proteomes" id="UP000789342"/>
    </source>
</evidence>
<dbReference type="SUPFAM" id="SSF56235">
    <property type="entry name" value="N-terminal nucleophile aminohydrolases (Ntn hydrolases)"/>
    <property type="match status" value="1"/>
</dbReference>
<name>A0A9N9JAI0_9GLOM</name>
<sequence length="218" mass="24283">FPVSEISSSMWKDGQDLLSLNGKDMLLNGRAPKTGEIMFMPKLARLRGRLENRFYYTGRIAQAIVDLVQSQGGVMSLEDLASHTSTRVDPICIDYKGFTVWECPPNGQGITALIALGILESLQKNGVVKDLGDMKHNSAEYLHAVIESLRLAFEDSKYYVTDPEIYPIPVKELLSKDYLAKRANLFDPKMAKIDVERGSPENSSDTVYFSIVDEEGNA</sequence>
<protein>
    <submittedName>
        <fullName evidence="1">6364_t:CDS:1</fullName>
    </submittedName>
</protein>
<feature type="non-terminal residue" evidence="1">
    <location>
        <position position="218"/>
    </location>
</feature>